<proteinExistence type="predicted"/>
<evidence type="ECO:0000313" key="2">
    <source>
        <dbReference type="Proteomes" id="UP001235760"/>
    </source>
</evidence>
<name>A0ABT9G2N5_LEPDI</name>
<dbReference type="RefSeq" id="WP_305749310.1">
    <property type="nucleotide sequence ID" value="NZ_JAUZEE010000004.1"/>
</dbReference>
<gene>
    <name evidence="1" type="ORF">Q8X39_08865</name>
</gene>
<evidence type="ECO:0000313" key="1">
    <source>
        <dbReference type="EMBL" id="MDP4300745.1"/>
    </source>
</evidence>
<accession>A0ABT9G2N5</accession>
<dbReference type="Proteomes" id="UP001235760">
    <property type="component" value="Unassembled WGS sequence"/>
</dbReference>
<dbReference type="EMBL" id="JAUZEE010000004">
    <property type="protein sequence ID" value="MDP4300745.1"/>
    <property type="molecule type" value="Genomic_DNA"/>
</dbReference>
<reference evidence="1 2" key="1">
    <citation type="submission" date="2023-08" db="EMBL/GenBank/DDBJ databases">
        <authorList>
            <person name="Roldan D.M."/>
            <person name="Menes R.J."/>
        </authorList>
    </citation>
    <scope>NUCLEOTIDE SEQUENCE [LARGE SCALE GENOMIC DNA]</scope>
    <source>
        <strain evidence="1 2">CCM 2812</strain>
    </source>
</reference>
<keyword evidence="2" id="KW-1185">Reference proteome</keyword>
<organism evidence="1 2">
    <name type="scientific">Leptothrix discophora</name>
    <dbReference type="NCBI Taxonomy" id="89"/>
    <lineage>
        <taxon>Bacteria</taxon>
        <taxon>Pseudomonadati</taxon>
        <taxon>Pseudomonadota</taxon>
        <taxon>Betaproteobacteria</taxon>
        <taxon>Burkholderiales</taxon>
        <taxon>Sphaerotilaceae</taxon>
        <taxon>Leptothrix</taxon>
    </lineage>
</organism>
<protein>
    <submittedName>
        <fullName evidence="1">Uncharacterized protein</fullName>
    </submittedName>
</protein>
<sequence length="121" mass="13432">MTTFTYTSFEESLSFANSDEGADWVQSQRVGATKNTGYQDDSLYIDLYASPEAAALSALVDWEDSGTSRFSVHTVRINGETMFGADIDHNDGMTHTDRGGFIAFLRGDDWLDADWVQDVTQ</sequence>
<comment type="caution">
    <text evidence="1">The sequence shown here is derived from an EMBL/GenBank/DDBJ whole genome shotgun (WGS) entry which is preliminary data.</text>
</comment>